<proteinExistence type="predicted"/>
<accession>A0A1C4UL42</accession>
<dbReference type="Proteomes" id="UP000198243">
    <property type="component" value="Chromosome I"/>
</dbReference>
<name>A0A1C4UL42_9ACTN</name>
<dbReference type="EMBL" id="LT607412">
    <property type="protein sequence ID" value="SCE72408.1"/>
    <property type="molecule type" value="Genomic_DNA"/>
</dbReference>
<reference evidence="2" key="1">
    <citation type="submission" date="2016-06" db="EMBL/GenBank/DDBJ databases">
        <authorList>
            <person name="Varghese N."/>
            <person name="Submissions Spin"/>
        </authorList>
    </citation>
    <scope>NUCLEOTIDE SEQUENCE [LARGE SCALE GENOMIC DNA]</scope>
    <source>
        <strain evidence="2">DSM 44875</strain>
    </source>
</reference>
<evidence type="ECO:0000313" key="1">
    <source>
        <dbReference type="EMBL" id="SCE72408.1"/>
    </source>
</evidence>
<dbReference type="AlphaFoldDB" id="A0A1C4UL42"/>
<keyword evidence="2" id="KW-1185">Reference proteome</keyword>
<protein>
    <submittedName>
        <fullName evidence="1">Uncharacterized protein</fullName>
    </submittedName>
</protein>
<evidence type="ECO:0000313" key="2">
    <source>
        <dbReference type="Proteomes" id="UP000198243"/>
    </source>
</evidence>
<gene>
    <name evidence="1" type="ORF">GA0070607_0808</name>
</gene>
<sequence length="73" mass="8194">MVCRMQDRRTFRRVGERMPLPTMLVLAVLVMVLSATRSIGLCIVFRSARRAIPGCVPAWSADRAPPRHARAFA</sequence>
<organism evidence="1 2">
    <name type="scientific">Micromonospora coriariae</name>
    <dbReference type="NCBI Taxonomy" id="285665"/>
    <lineage>
        <taxon>Bacteria</taxon>
        <taxon>Bacillati</taxon>
        <taxon>Actinomycetota</taxon>
        <taxon>Actinomycetes</taxon>
        <taxon>Micromonosporales</taxon>
        <taxon>Micromonosporaceae</taxon>
        <taxon>Micromonospora</taxon>
    </lineage>
</organism>